<dbReference type="InterPro" id="IPR001789">
    <property type="entry name" value="Sig_transdc_resp-reg_receiver"/>
</dbReference>
<dbReference type="SUPFAM" id="SSF46894">
    <property type="entry name" value="C-terminal effector domain of the bipartite response regulators"/>
    <property type="match status" value="1"/>
</dbReference>
<dbReference type="CDD" id="cd17535">
    <property type="entry name" value="REC_NarL-like"/>
    <property type="match status" value="1"/>
</dbReference>
<dbReference type="SUPFAM" id="SSF52172">
    <property type="entry name" value="CheY-like"/>
    <property type="match status" value="1"/>
</dbReference>
<dbReference type="PROSITE" id="PS50043">
    <property type="entry name" value="HTH_LUXR_2"/>
    <property type="match status" value="1"/>
</dbReference>
<feature type="domain" description="Response regulatory" evidence="7">
    <location>
        <begin position="8"/>
        <end position="124"/>
    </location>
</feature>
<dbReference type="PANTHER" id="PTHR43214:SF24">
    <property type="entry name" value="TRANSCRIPTIONAL REGULATORY PROTEIN NARL-RELATED"/>
    <property type="match status" value="1"/>
</dbReference>
<dbReference type="InterPro" id="IPR016032">
    <property type="entry name" value="Sig_transdc_resp-reg_C-effctor"/>
</dbReference>
<dbReference type="Pfam" id="PF00072">
    <property type="entry name" value="Response_reg"/>
    <property type="match status" value="1"/>
</dbReference>
<evidence type="ECO:0000259" key="7">
    <source>
        <dbReference type="PROSITE" id="PS50110"/>
    </source>
</evidence>
<dbReference type="SMART" id="SM00448">
    <property type="entry name" value="REC"/>
    <property type="match status" value="1"/>
</dbReference>
<dbReference type="InterPro" id="IPR058245">
    <property type="entry name" value="NreC/VraR/RcsB-like_REC"/>
</dbReference>
<dbReference type="CDD" id="cd06170">
    <property type="entry name" value="LuxR_C_like"/>
    <property type="match status" value="1"/>
</dbReference>
<comment type="caution">
    <text evidence="8">The sequence shown here is derived from an EMBL/GenBank/DDBJ whole genome shotgun (WGS) entry which is preliminary data.</text>
</comment>
<name>A0ABP6ZGF2_9ACTN</name>
<dbReference type="InterPro" id="IPR011006">
    <property type="entry name" value="CheY-like_superfamily"/>
</dbReference>
<dbReference type="PRINTS" id="PR00038">
    <property type="entry name" value="HTHLUXR"/>
</dbReference>
<dbReference type="InterPro" id="IPR039420">
    <property type="entry name" value="WalR-like"/>
</dbReference>
<dbReference type="Proteomes" id="UP001501074">
    <property type="component" value="Unassembled WGS sequence"/>
</dbReference>
<evidence type="ECO:0000313" key="8">
    <source>
        <dbReference type="EMBL" id="GAA3605325.1"/>
    </source>
</evidence>
<dbReference type="EMBL" id="BAAAZO010000003">
    <property type="protein sequence ID" value="GAA3605325.1"/>
    <property type="molecule type" value="Genomic_DNA"/>
</dbReference>
<dbReference type="PROSITE" id="PS00622">
    <property type="entry name" value="HTH_LUXR_1"/>
    <property type="match status" value="1"/>
</dbReference>
<reference evidence="9" key="1">
    <citation type="journal article" date="2019" name="Int. J. Syst. Evol. Microbiol.">
        <title>The Global Catalogue of Microorganisms (GCM) 10K type strain sequencing project: providing services to taxonomists for standard genome sequencing and annotation.</title>
        <authorList>
            <consortium name="The Broad Institute Genomics Platform"/>
            <consortium name="The Broad Institute Genome Sequencing Center for Infectious Disease"/>
            <person name="Wu L."/>
            <person name="Ma J."/>
        </authorList>
    </citation>
    <scope>NUCLEOTIDE SEQUENCE [LARGE SCALE GENOMIC DNA]</scope>
    <source>
        <strain evidence="9">JCM 16902</strain>
    </source>
</reference>
<keyword evidence="3" id="KW-0238">DNA-binding</keyword>
<evidence type="ECO:0000256" key="2">
    <source>
        <dbReference type="ARBA" id="ARBA00023015"/>
    </source>
</evidence>
<keyword evidence="2" id="KW-0805">Transcription regulation</keyword>
<organism evidence="8 9">
    <name type="scientific">Kineosporia mesophila</name>
    <dbReference type="NCBI Taxonomy" id="566012"/>
    <lineage>
        <taxon>Bacteria</taxon>
        <taxon>Bacillati</taxon>
        <taxon>Actinomycetota</taxon>
        <taxon>Actinomycetes</taxon>
        <taxon>Kineosporiales</taxon>
        <taxon>Kineosporiaceae</taxon>
        <taxon>Kineosporia</taxon>
    </lineage>
</organism>
<dbReference type="InterPro" id="IPR000792">
    <property type="entry name" value="Tscrpt_reg_LuxR_C"/>
</dbReference>
<evidence type="ECO:0000256" key="3">
    <source>
        <dbReference type="ARBA" id="ARBA00023125"/>
    </source>
</evidence>
<evidence type="ECO:0000256" key="1">
    <source>
        <dbReference type="ARBA" id="ARBA00022553"/>
    </source>
</evidence>
<feature type="modified residue" description="4-aspartylphosphate" evidence="5">
    <location>
        <position position="59"/>
    </location>
</feature>
<dbReference type="InterPro" id="IPR036388">
    <property type="entry name" value="WH-like_DNA-bd_sf"/>
</dbReference>
<gene>
    <name evidence="8" type="ORF">GCM10022223_21330</name>
</gene>
<proteinExistence type="predicted"/>
<keyword evidence="9" id="KW-1185">Reference proteome</keyword>
<dbReference type="SMART" id="SM00421">
    <property type="entry name" value="HTH_LUXR"/>
    <property type="match status" value="1"/>
</dbReference>
<sequence length="267" mass="28634">MSETTPIRIALVDDQQLVRAGFRMVIDSQPDLQVVVEAANGEEAVTRLAGTEVDVVLMDVRMPKMDGIEATRRIVELPHAPKVVVLTTFDLDEYVMSAIGAGASGFLLKDAPPEEMLGALRTVFAGDAVIGASSTRQLLHHIGPILAQGRSQEVFGVAPQPGLPTPPPVVNPHWTPTAPDPRTALLQAPPSGDPEHPLPRVLADLTPREYEVFVLMANGLSNAEIAGYFVVSEATVKTHVGRVLTKTAARDRVQIVVLAYQLGVVRP</sequence>
<protein>
    <submittedName>
        <fullName evidence="8">Response regulator transcription factor</fullName>
    </submittedName>
</protein>
<dbReference type="Gene3D" id="1.10.10.10">
    <property type="entry name" value="Winged helix-like DNA-binding domain superfamily/Winged helix DNA-binding domain"/>
    <property type="match status" value="1"/>
</dbReference>
<dbReference type="PROSITE" id="PS50110">
    <property type="entry name" value="RESPONSE_REGULATORY"/>
    <property type="match status" value="1"/>
</dbReference>
<accession>A0ABP6ZGF2</accession>
<feature type="domain" description="HTH luxR-type" evidence="6">
    <location>
        <begin position="198"/>
        <end position="263"/>
    </location>
</feature>
<evidence type="ECO:0000256" key="5">
    <source>
        <dbReference type="PROSITE-ProRule" id="PRU00169"/>
    </source>
</evidence>
<dbReference type="PANTHER" id="PTHR43214">
    <property type="entry name" value="TWO-COMPONENT RESPONSE REGULATOR"/>
    <property type="match status" value="1"/>
</dbReference>
<keyword evidence="4" id="KW-0804">Transcription</keyword>
<evidence type="ECO:0000259" key="6">
    <source>
        <dbReference type="PROSITE" id="PS50043"/>
    </source>
</evidence>
<evidence type="ECO:0000256" key="4">
    <source>
        <dbReference type="ARBA" id="ARBA00023163"/>
    </source>
</evidence>
<evidence type="ECO:0000313" key="9">
    <source>
        <dbReference type="Proteomes" id="UP001501074"/>
    </source>
</evidence>
<keyword evidence="1 5" id="KW-0597">Phosphoprotein</keyword>
<dbReference type="Pfam" id="PF00196">
    <property type="entry name" value="GerE"/>
    <property type="match status" value="1"/>
</dbReference>
<dbReference type="Gene3D" id="3.40.50.2300">
    <property type="match status" value="1"/>
</dbReference>